<dbReference type="EMBL" id="JANTQA010000063">
    <property type="protein sequence ID" value="KAJ3427054.1"/>
    <property type="molecule type" value="Genomic_DNA"/>
</dbReference>
<dbReference type="CDD" id="cd14733">
    <property type="entry name" value="BACK"/>
    <property type="match status" value="1"/>
</dbReference>
<dbReference type="InterPro" id="IPR042846">
    <property type="entry name" value="BTBD19"/>
</dbReference>
<evidence type="ECO:0000313" key="3">
    <source>
        <dbReference type="EMBL" id="KAJ3427054.1"/>
    </source>
</evidence>
<accession>A0AAV7YEH3</accession>
<name>A0AAV7YEH3_9EUKA</name>
<feature type="compositionally biased region" description="Acidic residues" evidence="1">
    <location>
        <begin position="316"/>
        <end position="325"/>
    </location>
</feature>
<dbReference type="Pfam" id="PF00651">
    <property type="entry name" value="BTB"/>
    <property type="match status" value="1"/>
</dbReference>
<dbReference type="PANTHER" id="PTHR46965:SF1">
    <property type="entry name" value="BTB_POZ DOMAIN-CONTAINING PROTEIN 19"/>
    <property type="match status" value="1"/>
</dbReference>
<organism evidence="3 4">
    <name type="scientific">Anaeramoeba flamelloides</name>
    <dbReference type="NCBI Taxonomy" id="1746091"/>
    <lineage>
        <taxon>Eukaryota</taxon>
        <taxon>Metamonada</taxon>
        <taxon>Anaeramoebidae</taxon>
        <taxon>Anaeramoeba</taxon>
    </lineage>
</organism>
<dbReference type="SUPFAM" id="SSF54695">
    <property type="entry name" value="POZ domain"/>
    <property type="match status" value="1"/>
</dbReference>
<comment type="caution">
    <text evidence="3">The sequence shown here is derived from an EMBL/GenBank/DDBJ whole genome shotgun (WGS) entry which is preliminary data.</text>
</comment>
<dbReference type="PROSITE" id="PS50097">
    <property type="entry name" value="BTB"/>
    <property type="match status" value="1"/>
</dbReference>
<evidence type="ECO:0000256" key="1">
    <source>
        <dbReference type="SAM" id="MobiDB-lite"/>
    </source>
</evidence>
<dbReference type="Gene3D" id="3.30.710.10">
    <property type="entry name" value="Potassium Channel Kv1.1, Chain A"/>
    <property type="match status" value="1"/>
</dbReference>
<gene>
    <name evidence="3" type="ORF">M0812_26632</name>
</gene>
<evidence type="ECO:0000313" key="4">
    <source>
        <dbReference type="Proteomes" id="UP001146793"/>
    </source>
</evidence>
<dbReference type="InterPro" id="IPR000210">
    <property type="entry name" value="BTB/POZ_dom"/>
</dbReference>
<proteinExistence type="predicted"/>
<feature type="compositionally biased region" description="Basic and acidic residues" evidence="1">
    <location>
        <begin position="229"/>
        <end position="264"/>
    </location>
</feature>
<dbReference type="SMART" id="SM00225">
    <property type="entry name" value="BTB"/>
    <property type="match status" value="1"/>
</dbReference>
<dbReference type="PANTHER" id="PTHR46965">
    <property type="entry name" value="BTB/POZ DOMAIN-CONTAINING PROTEIN 19"/>
    <property type="match status" value="1"/>
</dbReference>
<dbReference type="InterPro" id="IPR011333">
    <property type="entry name" value="SKP1/BTB/POZ_sf"/>
</dbReference>
<dbReference type="AlphaFoldDB" id="A0AAV7YEH3"/>
<feature type="domain" description="BTB" evidence="2">
    <location>
        <begin position="15"/>
        <end position="87"/>
    </location>
</feature>
<feature type="region of interest" description="Disordered" evidence="1">
    <location>
        <begin position="229"/>
        <end position="333"/>
    </location>
</feature>
<evidence type="ECO:0000259" key="2">
    <source>
        <dbReference type="PROSITE" id="PS50097"/>
    </source>
</evidence>
<protein>
    <submittedName>
        <fullName evidence="3">Btb/poz domain-containing protein</fullName>
    </submittedName>
</protein>
<dbReference type="Proteomes" id="UP001146793">
    <property type="component" value="Unassembled WGS sequence"/>
</dbReference>
<sequence>MYKKLENLYYDTKMTNLEFVLGKNKTKILGHKLIFSYQSEFFRNLLFKCDWQDQTNQISLIKISDVNPEVFKAIKWHVYTGKFDTSPELAFETVLASRLFNLTELQKQAEETLVNNLTNKSCLVHLKLAITHNLSDMKQKIINYISQNLNQILKIKNCFQDLPERLVETIIRQNTTYFEKNLLLSRVFEFGEFLCQQQAINMQIENVNLKVSNLIDLASSLDFNQFRETKTKGANDQKIDNSRNRVETDQQYLDNRKKNFPNEKKIKKKKKKTFLLTIGRKNHHKQKNPLNHESNKTHKCNTISDHKNNTSKNDNDNDNDNDNENDTNNNNNIYLNNFPNNNINGNLVESFESILNYDHLHNLLNRKTNSLGAVDNNFNGFNTNNSNTDHNQTSHYNNNNNNNININNINNTNNNIININNNSRNNLSNPLIETNNINFPNDSDKKETFQPISFRLLNNNLSSIDQSIRLRKKKRTDFGTIKILLMTTDSSLIYRSDVVQSLKTSGIKNLEILNVRRQNPKLSLLRKYDAIFLFSSVEPFLDSRGVGDTLSQYVEDGGGVIICSYRALIKNAWKYKNAELKGKIVTNSFLPLTKGELIKKKRAKLGDIQNPSHPLVKNVRRYNGGSLSYRIKTKLNPTEGNVDTTCLCVAEYDDGIPFIALKKKHELYGPVIVLNFWPVSGGIGEKKSRYAYWLSVTDGRTIIGNAIKYASLN</sequence>
<reference evidence="3" key="1">
    <citation type="submission" date="2022-08" db="EMBL/GenBank/DDBJ databases">
        <title>Novel sulphate-reducing endosymbionts in the free-living metamonad Anaeramoeba.</title>
        <authorList>
            <person name="Jerlstrom-Hultqvist J."/>
            <person name="Cepicka I."/>
            <person name="Gallot-Lavallee L."/>
            <person name="Salas-Leiva D."/>
            <person name="Curtis B.A."/>
            <person name="Zahonova K."/>
            <person name="Pipaliya S."/>
            <person name="Dacks J."/>
            <person name="Roger A.J."/>
        </authorList>
    </citation>
    <scope>NUCLEOTIDE SEQUENCE</scope>
    <source>
        <strain evidence="3">Busselton2</strain>
    </source>
</reference>